<dbReference type="PANTHER" id="PTHR31283">
    <property type="entry name" value="EKC/KEOPS COMPLEX SUBUNIT PCC1 FAMILY MEMBER"/>
    <property type="match status" value="1"/>
</dbReference>
<dbReference type="AlphaFoldDB" id="A0A9D4U0J1"/>
<proteinExistence type="inferred from homology"/>
<dbReference type="Proteomes" id="UP000886520">
    <property type="component" value="Chromosome 25"/>
</dbReference>
<accession>A0A9D4U0J1</accession>
<evidence type="ECO:0000313" key="3">
    <source>
        <dbReference type="Proteomes" id="UP000886520"/>
    </source>
</evidence>
<dbReference type="Gene3D" id="3.30.310.50">
    <property type="entry name" value="Alpha-D-phosphohexomutase, C-terminal domain"/>
    <property type="match status" value="1"/>
</dbReference>
<dbReference type="PANTHER" id="PTHR31283:SF5">
    <property type="entry name" value="EKC_KEOPS COMPLEX SUBUNIT LAGE3"/>
    <property type="match status" value="1"/>
</dbReference>
<dbReference type="GO" id="GO:0000408">
    <property type="term" value="C:EKC/KEOPS complex"/>
    <property type="evidence" value="ECO:0007669"/>
    <property type="project" value="TreeGrafter"/>
</dbReference>
<sequence>MSSVAEAAEPKVTRLTTPLDITTEIEEVQLDSLKVELNIEYPSEYMANVVKTALAVDGELQPDKVKREMCVEGNFLNIKFVANEARGINLECLTRYLSPS</sequence>
<gene>
    <name evidence="2" type="ORF">GOP47_0025379</name>
</gene>
<comment type="similarity">
    <text evidence="1">Belongs to the CTAG/PCC1 family.</text>
</comment>
<dbReference type="EMBL" id="JABFUD020000025">
    <property type="protein sequence ID" value="KAI5059060.1"/>
    <property type="molecule type" value="Genomic_DNA"/>
</dbReference>
<keyword evidence="3" id="KW-1185">Reference proteome</keyword>
<dbReference type="Pfam" id="PF09341">
    <property type="entry name" value="Pcc1"/>
    <property type="match status" value="1"/>
</dbReference>
<evidence type="ECO:0000256" key="1">
    <source>
        <dbReference type="ARBA" id="ARBA00007073"/>
    </source>
</evidence>
<dbReference type="GO" id="GO:0070525">
    <property type="term" value="P:tRNA threonylcarbamoyladenosine metabolic process"/>
    <property type="evidence" value="ECO:0007669"/>
    <property type="project" value="TreeGrafter"/>
</dbReference>
<comment type="caution">
    <text evidence="2">The sequence shown here is derived from an EMBL/GenBank/DDBJ whole genome shotgun (WGS) entry which is preliminary data.</text>
</comment>
<protein>
    <submittedName>
        <fullName evidence="2">Uncharacterized protein</fullName>
    </submittedName>
</protein>
<evidence type="ECO:0000313" key="2">
    <source>
        <dbReference type="EMBL" id="KAI5059060.1"/>
    </source>
</evidence>
<name>A0A9D4U0J1_ADICA</name>
<dbReference type="InterPro" id="IPR015419">
    <property type="entry name" value="CTAG/Pcc1"/>
</dbReference>
<dbReference type="OrthoDB" id="10025739at2759"/>
<organism evidence="2 3">
    <name type="scientific">Adiantum capillus-veneris</name>
    <name type="common">Maidenhair fern</name>
    <dbReference type="NCBI Taxonomy" id="13818"/>
    <lineage>
        <taxon>Eukaryota</taxon>
        <taxon>Viridiplantae</taxon>
        <taxon>Streptophyta</taxon>
        <taxon>Embryophyta</taxon>
        <taxon>Tracheophyta</taxon>
        <taxon>Polypodiopsida</taxon>
        <taxon>Polypodiidae</taxon>
        <taxon>Polypodiales</taxon>
        <taxon>Pteridineae</taxon>
        <taxon>Pteridaceae</taxon>
        <taxon>Vittarioideae</taxon>
        <taxon>Adiantum</taxon>
    </lineage>
</organism>
<reference evidence="2" key="1">
    <citation type="submission" date="2021-01" db="EMBL/GenBank/DDBJ databases">
        <title>Adiantum capillus-veneris genome.</title>
        <authorList>
            <person name="Fang Y."/>
            <person name="Liao Q."/>
        </authorList>
    </citation>
    <scope>NUCLEOTIDE SEQUENCE</scope>
    <source>
        <strain evidence="2">H3</strain>
        <tissue evidence="2">Leaf</tissue>
    </source>
</reference>